<dbReference type="InterPro" id="IPR036388">
    <property type="entry name" value="WH-like_DNA-bd_sf"/>
</dbReference>
<dbReference type="GO" id="GO:0003700">
    <property type="term" value="F:DNA-binding transcription factor activity"/>
    <property type="evidence" value="ECO:0007669"/>
    <property type="project" value="InterPro"/>
</dbReference>
<dbReference type="EMBL" id="PHIG01000034">
    <property type="protein sequence ID" value="PJK29285.1"/>
    <property type="molecule type" value="Genomic_DNA"/>
</dbReference>
<dbReference type="Pfam" id="PF12802">
    <property type="entry name" value="MarR_2"/>
    <property type="match status" value="1"/>
</dbReference>
<reference evidence="2 3" key="1">
    <citation type="submission" date="2017-11" db="EMBL/GenBank/DDBJ databases">
        <title>Draft genome sequence of Rhizobiales bacterium SY3-13.</title>
        <authorList>
            <person name="Sun C."/>
        </authorList>
    </citation>
    <scope>NUCLEOTIDE SEQUENCE [LARGE SCALE GENOMIC DNA]</scope>
    <source>
        <strain evidence="2 3">SY3-13</strain>
    </source>
</reference>
<keyword evidence="3" id="KW-1185">Reference proteome</keyword>
<comment type="caution">
    <text evidence="2">The sequence shown here is derived from an EMBL/GenBank/DDBJ whole genome shotgun (WGS) entry which is preliminary data.</text>
</comment>
<dbReference type="OrthoDB" id="5522755at2"/>
<protein>
    <submittedName>
        <fullName evidence="2">MarR family transcriptional regulator</fullName>
    </submittedName>
</protein>
<organism evidence="2 3">
    <name type="scientific">Minwuia thermotolerans</name>
    <dbReference type="NCBI Taxonomy" id="2056226"/>
    <lineage>
        <taxon>Bacteria</taxon>
        <taxon>Pseudomonadati</taxon>
        <taxon>Pseudomonadota</taxon>
        <taxon>Alphaproteobacteria</taxon>
        <taxon>Minwuiales</taxon>
        <taxon>Minwuiaceae</taxon>
        <taxon>Minwuia</taxon>
    </lineage>
</organism>
<evidence type="ECO:0000259" key="1">
    <source>
        <dbReference type="SMART" id="SM00347"/>
    </source>
</evidence>
<gene>
    <name evidence="2" type="ORF">CVT23_12905</name>
</gene>
<accession>A0A2M9G0Q2</accession>
<dbReference type="InterPro" id="IPR036390">
    <property type="entry name" value="WH_DNA-bd_sf"/>
</dbReference>
<dbReference type="Gene3D" id="1.10.10.10">
    <property type="entry name" value="Winged helix-like DNA-binding domain superfamily/Winged helix DNA-binding domain"/>
    <property type="match status" value="1"/>
</dbReference>
<name>A0A2M9G0Q2_9PROT</name>
<evidence type="ECO:0000313" key="2">
    <source>
        <dbReference type="EMBL" id="PJK29285.1"/>
    </source>
</evidence>
<sequence>MNTNADPPGRPAIALANLLEQTARHVYDQRGAGGLHPVQWSALRFFARANRSARSVAGLARYLGVTLGPASRTVGALRRHGLVDAVKDPADGRASIVSLTAAGRHMLQQDPIHRLARAIEELPDADAGGLGRALTRLSTALREGESQNDDAEDRDA</sequence>
<dbReference type="Proteomes" id="UP000229498">
    <property type="component" value="Unassembled WGS sequence"/>
</dbReference>
<dbReference type="SMART" id="SM00347">
    <property type="entry name" value="HTH_MARR"/>
    <property type="match status" value="1"/>
</dbReference>
<evidence type="ECO:0000313" key="3">
    <source>
        <dbReference type="Proteomes" id="UP000229498"/>
    </source>
</evidence>
<dbReference type="AlphaFoldDB" id="A0A2M9G0Q2"/>
<dbReference type="SUPFAM" id="SSF46785">
    <property type="entry name" value="Winged helix' DNA-binding domain"/>
    <property type="match status" value="1"/>
</dbReference>
<dbReference type="GO" id="GO:0006950">
    <property type="term" value="P:response to stress"/>
    <property type="evidence" value="ECO:0007669"/>
    <property type="project" value="TreeGrafter"/>
</dbReference>
<dbReference type="InterPro" id="IPR039422">
    <property type="entry name" value="MarR/SlyA-like"/>
</dbReference>
<dbReference type="RefSeq" id="WP_109795896.1">
    <property type="nucleotide sequence ID" value="NZ_PHIG01000034.1"/>
</dbReference>
<dbReference type="PANTHER" id="PTHR33164">
    <property type="entry name" value="TRANSCRIPTIONAL REGULATOR, MARR FAMILY"/>
    <property type="match status" value="1"/>
</dbReference>
<proteinExistence type="predicted"/>
<dbReference type="InterPro" id="IPR000835">
    <property type="entry name" value="HTH_MarR-typ"/>
</dbReference>
<feature type="domain" description="HTH marR-type" evidence="1">
    <location>
        <begin position="28"/>
        <end position="127"/>
    </location>
</feature>
<dbReference type="PANTHER" id="PTHR33164:SF89">
    <property type="entry name" value="MARR FAMILY REGULATORY PROTEIN"/>
    <property type="match status" value="1"/>
</dbReference>